<comment type="function">
    <text evidence="3">Probably deamidates glutamine residues to glutamate on methyl-accepting chemotaxis receptors (MCPs), playing an important role in chemotaxis.</text>
</comment>
<dbReference type="InterPro" id="IPR005659">
    <property type="entry name" value="Chemorcpt_Glu_NH3ase_CheD"/>
</dbReference>
<keyword evidence="2 3" id="KW-0378">Hydrolase</keyword>
<dbReference type="KEGG" id="aaeo:BJI67_05480"/>
<evidence type="ECO:0000313" key="5">
    <source>
        <dbReference type="Proteomes" id="UP000095342"/>
    </source>
</evidence>
<organism evidence="4 5">
    <name type="scientific">Acidihalobacter aeolianus</name>
    <dbReference type="NCBI Taxonomy" id="2792603"/>
    <lineage>
        <taxon>Bacteria</taxon>
        <taxon>Pseudomonadati</taxon>
        <taxon>Pseudomonadota</taxon>
        <taxon>Gammaproteobacteria</taxon>
        <taxon>Chromatiales</taxon>
        <taxon>Ectothiorhodospiraceae</taxon>
        <taxon>Acidihalobacter</taxon>
    </lineage>
</organism>
<evidence type="ECO:0000256" key="3">
    <source>
        <dbReference type="HAMAP-Rule" id="MF_01440"/>
    </source>
</evidence>
<dbReference type="EMBL" id="CP017448">
    <property type="protein sequence ID" value="AOV16592.1"/>
    <property type="molecule type" value="Genomic_DNA"/>
</dbReference>
<dbReference type="SUPFAM" id="SSF64438">
    <property type="entry name" value="CNF1/YfiH-like putative cysteine hydrolases"/>
    <property type="match status" value="1"/>
</dbReference>
<dbReference type="GO" id="GO:0050568">
    <property type="term" value="F:protein-glutamine glutaminase activity"/>
    <property type="evidence" value="ECO:0007669"/>
    <property type="project" value="UniProtKB-UniRule"/>
</dbReference>
<dbReference type="PANTHER" id="PTHR35147">
    <property type="entry name" value="CHEMORECEPTOR GLUTAMINE DEAMIDASE CHED-RELATED"/>
    <property type="match status" value="1"/>
</dbReference>
<sequence>MNAENWRRYDIFLNPGEFFFGGEDVRVKTILGSCVAVTLWHPQLHIGGMGHFMLPSRGRGSPRQDDTAWDGKYADEMMHLFMEAIRSAQTRPRDYEIKLFGGGNMFPGLRSHSTQGGVSARNVHAARALMAAYAFKVAGEHLGGEGHRSLVFDLADGAVYLSYRSAITRGDR</sequence>
<dbReference type="HAMAP" id="MF_01440">
    <property type="entry name" value="CheD"/>
    <property type="match status" value="1"/>
</dbReference>
<dbReference type="PANTHER" id="PTHR35147:SF3">
    <property type="entry name" value="CHEMORECEPTOR GLUTAMINE DEAMIDASE CHED 1-RELATED"/>
    <property type="match status" value="1"/>
</dbReference>
<dbReference type="RefSeq" id="WP_070072183.1">
    <property type="nucleotide sequence ID" value="NZ_CP017448.1"/>
</dbReference>
<evidence type="ECO:0000256" key="1">
    <source>
        <dbReference type="ARBA" id="ARBA00022500"/>
    </source>
</evidence>
<dbReference type="InterPro" id="IPR011324">
    <property type="entry name" value="Cytotoxic_necrot_fac-like_cat"/>
</dbReference>
<dbReference type="EC" id="3.5.1.44" evidence="3"/>
<comment type="similarity">
    <text evidence="3">Belongs to the CheD family.</text>
</comment>
<dbReference type="CDD" id="cd16352">
    <property type="entry name" value="CheD"/>
    <property type="match status" value="1"/>
</dbReference>
<reference evidence="4 5" key="1">
    <citation type="submission" date="2016-09" db="EMBL/GenBank/DDBJ databases">
        <title>Acidihalobacter prosperus V6 (DSM14174).</title>
        <authorList>
            <person name="Khaleque H.N."/>
            <person name="Ramsay J.P."/>
            <person name="Murphy R.J.T."/>
            <person name="Kaksonen A.H."/>
            <person name="Boxall N.J."/>
            <person name="Watkin E.L.J."/>
        </authorList>
    </citation>
    <scope>NUCLEOTIDE SEQUENCE [LARGE SCALE GENOMIC DNA]</scope>
    <source>
        <strain evidence="4 5">V6</strain>
    </source>
</reference>
<comment type="catalytic activity">
    <reaction evidence="3">
        <text>L-glutaminyl-[protein] + H2O = L-glutamyl-[protein] + NH4(+)</text>
        <dbReference type="Rhea" id="RHEA:16441"/>
        <dbReference type="Rhea" id="RHEA-COMP:10207"/>
        <dbReference type="Rhea" id="RHEA-COMP:10208"/>
        <dbReference type="ChEBI" id="CHEBI:15377"/>
        <dbReference type="ChEBI" id="CHEBI:28938"/>
        <dbReference type="ChEBI" id="CHEBI:29973"/>
        <dbReference type="ChEBI" id="CHEBI:30011"/>
        <dbReference type="EC" id="3.5.1.44"/>
    </reaction>
</comment>
<keyword evidence="1 3" id="KW-0145">Chemotaxis</keyword>
<gene>
    <name evidence="3" type="primary">cheD</name>
    <name evidence="4" type="ORF">BJI67_05480</name>
</gene>
<evidence type="ECO:0000256" key="2">
    <source>
        <dbReference type="ARBA" id="ARBA00022801"/>
    </source>
</evidence>
<name>A0A1D8K6I3_9GAMM</name>
<dbReference type="GO" id="GO:0006935">
    <property type="term" value="P:chemotaxis"/>
    <property type="evidence" value="ECO:0007669"/>
    <property type="project" value="UniProtKB-UniRule"/>
</dbReference>
<evidence type="ECO:0000313" key="4">
    <source>
        <dbReference type="EMBL" id="AOV16592.1"/>
    </source>
</evidence>
<protein>
    <recommendedName>
        <fullName evidence="3">Probable chemoreceptor glutamine deamidase CheD</fullName>
        <ecNumber evidence="3">3.5.1.44</ecNumber>
    </recommendedName>
</protein>
<keyword evidence="5" id="KW-1185">Reference proteome</keyword>
<dbReference type="Pfam" id="PF03975">
    <property type="entry name" value="CheD"/>
    <property type="match status" value="1"/>
</dbReference>
<dbReference type="InterPro" id="IPR038592">
    <property type="entry name" value="CheD-like_sf"/>
</dbReference>
<dbReference type="Gene3D" id="3.30.1330.200">
    <property type="match status" value="1"/>
</dbReference>
<dbReference type="Proteomes" id="UP000095342">
    <property type="component" value="Chromosome"/>
</dbReference>
<accession>A0A1D8K6I3</accession>
<proteinExistence type="inferred from homology"/>
<dbReference type="AlphaFoldDB" id="A0A1D8K6I3"/>